<evidence type="ECO:0000313" key="5">
    <source>
        <dbReference type="EMBL" id="ACZ40174.1"/>
    </source>
</evidence>
<reference evidence="6" key="1">
    <citation type="submission" date="2009-11" db="EMBL/GenBank/DDBJ databases">
        <title>The complete chromosome 2 of Sphaerobacter thermophilus DSM 20745.</title>
        <authorList>
            <person name="Lucas S."/>
            <person name="Copeland A."/>
            <person name="Lapidus A."/>
            <person name="Glavina del Rio T."/>
            <person name="Dalin E."/>
            <person name="Tice H."/>
            <person name="Bruce D."/>
            <person name="Goodwin L."/>
            <person name="Pitluck S."/>
            <person name="Kyrpides N."/>
            <person name="Mavromatis K."/>
            <person name="Ivanova N."/>
            <person name="Mikhailova N."/>
            <person name="LaButti K.M."/>
            <person name="Clum A."/>
            <person name="Sun H.I."/>
            <person name="Brettin T."/>
            <person name="Detter J.C."/>
            <person name="Han C."/>
            <person name="Larimer F."/>
            <person name="Land M."/>
            <person name="Hauser L."/>
            <person name="Markowitz V."/>
            <person name="Cheng J.F."/>
            <person name="Hugenholtz P."/>
            <person name="Woyke T."/>
            <person name="Wu D."/>
            <person name="Steenblock K."/>
            <person name="Schneider S."/>
            <person name="Pukall R."/>
            <person name="Goeker M."/>
            <person name="Klenk H.P."/>
            <person name="Eisen J.A."/>
        </authorList>
    </citation>
    <scope>NUCLEOTIDE SEQUENCE [LARGE SCALE GENOMIC DNA]</scope>
    <source>
        <strain evidence="6">ATCC 49802 / DSM 20745 / S 6022</strain>
    </source>
</reference>
<dbReference type="AlphaFoldDB" id="D1C8N1"/>
<evidence type="ECO:0000256" key="2">
    <source>
        <dbReference type="ARBA" id="ARBA00023315"/>
    </source>
</evidence>
<dbReference type="SUPFAM" id="SSF55729">
    <property type="entry name" value="Acyl-CoA N-acyltransferases (Nat)"/>
    <property type="match status" value="1"/>
</dbReference>
<dbReference type="InterPro" id="IPR000182">
    <property type="entry name" value="GNAT_dom"/>
</dbReference>
<evidence type="ECO:0000259" key="4">
    <source>
        <dbReference type="PROSITE" id="PS51186"/>
    </source>
</evidence>
<dbReference type="eggNOG" id="COG0456">
    <property type="taxonomic scope" value="Bacteria"/>
</dbReference>
<keyword evidence="2" id="KW-0012">Acyltransferase</keyword>
<dbReference type="KEGG" id="sti:Sthe_2760"/>
<keyword evidence="6" id="KW-1185">Reference proteome</keyword>
<dbReference type="InterPro" id="IPR050680">
    <property type="entry name" value="YpeA/RimI_acetyltransf"/>
</dbReference>
<dbReference type="CDD" id="cd04301">
    <property type="entry name" value="NAT_SF"/>
    <property type="match status" value="1"/>
</dbReference>
<dbReference type="RefSeq" id="WP_012873212.1">
    <property type="nucleotide sequence ID" value="NC_013524.1"/>
</dbReference>
<gene>
    <name evidence="5" type="ordered locus">Sthe_2760</name>
</gene>
<dbReference type="Proteomes" id="UP000002027">
    <property type="component" value="Chromosome 2"/>
</dbReference>
<name>D1C8N1_SPHTD</name>
<dbReference type="GO" id="GO:0016747">
    <property type="term" value="F:acyltransferase activity, transferring groups other than amino-acyl groups"/>
    <property type="evidence" value="ECO:0007669"/>
    <property type="project" value="InterPro"/>
</dbReference>
<feature type="region of interest" description="Disordered" evidence="3">
    <location>
        <begin position="1"/>
        <end position="21"/>
    </location>
</feature>
<keyword evidence="1 5" id="KW-0808">Transferase</keyword>
<dbReference type="InterPro" id="IPR016181">
    <property type="entry name" value="Acyl_CoA_acyltransferase"/>
</dbReference>
<proteinExistence type="predicted"/>
<reference evidence="5 6" key="2">
    <citation type="journal article" date="2010" name="Stand. Genomic Sci.">
        <title>Complete genome sequence of Desulfohalobium retbaense type strain (HR(100)).</title>
        <authorList>
            <person name="Spring S."/>
            <person name="Nolan M."/>
            <person name="Lapidus A."/>
            <person name="Glavina Del Rio T."/>
            <person name="Copeland A."/>
            <person name="Tice H."/>
            <person name="Cheng J.F."/>
            <person name="Lucas S."/>
            <person name="Land M."/>
            <person name="Chen F."/>
            <person name="Bruce D."/>
            <person name="Goodwin L."/>
            <person name="Pitluck S."/>
            <person name="Ivanova N."/>
            <person name="Mavromatis K."/>
            <person name="Mikhailova N."/>
            <person name="Pati A."/>
            <person name="Chen A."/>
            <person name="Palaniappan K."/>
            <person name="Hauser L."/>
            <person name="Chang Y.J."/>
            <person name="Jeffries C.D."/>
            <person name="Munk C."/>
            <person name="Kiss H."/>
            <person name="Chain P."/>
            <person name="Han C."/>
            <person name="Brettin T."/>
            <person name="Detter J.C."/>
            <person name="Schuler E."/>
            <person name="Goker M."/>
            <person name="Rohde M."/>
            <person name="Bristow J."/>
            <person name="Eisen J.A."/>
            <person name="Markowitz V."/>
            <person name="Hugenholtz P."/>
            <person name="Kyrpides N.C."/>
            <person name="Klenk H.P."/>
        </authorList>
    </citation>
    <scope>NUCLEOTIDE SEQUENCE [LARGE SCALE GENOMIC DNA]</scope>
    <source>
        <strain evidence="6">ATCC 49802 / DSM 20745 / S 6022</strain>
    </source>
</reference>
<organism evidence="5 6">
    <name type="scientific">Sphaerobacter thermophilus (strain ATCC 49802 / DSM 20745 / KCCM 41009 / NCIMB 13125 / S 6022)</name>
    <dbReference type="NCBI Taxonomy" id="479434"/>
    <lineage>
        <taxon>Bacteria</taxon>
        <taxon>Pseudomonadati</taxon>
        <taxon>Thermomicrobiota</taxon>
        <taxon>Thermomicrobia</taxon>
        <taxon>Sphaerobacterales</taxon>
        <taxon>Sphaerobacterineae</taxon>
        <taxon>Sphaerobacteraceae</taxon>
        <taxon>Sphaerobacter</taxon>
    </lineage>
</organism>
<dbReference type="HOGENOM" id="CLU_1155663_0_0_0"/>
<protein>
    <submittedName>
        <fullName evidence="5">GCN5-related N-acetyltransferase</fullName>
    </submittedName>
</protein>
<dbReference type="Gene3D" id="3.40.630.30">
    <property type="match status" value="1"/>
</dbReference>
<accession>D1C8N1</accession>
<feature type="compositionally biased region" description="Polar residues" evidence="3">
    <location>
        <begin position="1"/>
        <end position="11"/>
    </location>
</feature>
<dbReference type="InParanoid" id="D1C8N1"/>
<dbReference type="PANTHER" id="PTHR43420">
    <property type="entry name" value="ACETYLTRANSFERASE"/>
    <property type="match status" value="1"/>
</dbReference>
<dbReference type="PROSITE" id="PS51186">
    <property type="entry name" value="GNAT"/>
    <property type="match status" value="1"/>
</dbReference>
<sequence length="249" mass="27308">MAAASRLSQPRSRPADERAETSGVDSGLYMIAPLAPSVVGDVARVHIASFQDSFLASLGERVLRHYFRAFLDYPQGCGFVCLHRPTGAVVGFVCGSEDVTRHWRVFLRRRLVWAAPALAARVLREPQLALALLSRLQRVAGLTRGACRTAPITRNSTGVLPPASLMTIGVDPAHQRQGIGELLVRAFTGEMARRGVRVIKLGVRDENTAARRLYERLGWRPVRATRGPEGTGWMYVRELDGRPPAAPAH</sequence>
<dbReference type="EMBL" id="CP001824">
    <property type="protein sequence ID" value="ACZ40174.1"/>
    <property type="molecule type" value="Genomic_DNA"/>
</dbReference>
<evidence type="ECO:0000313" key="6">
    <source>
        <dbReference type="Proteomes" id="UP000002027"/>
    </source>
</evidence>
<dbReference type="STRING" id="479434.Sthe_2760"/>
<dbReference type="Pfam" id="PF00583">
    <property type="entry name" value="Acetyltransf_1"/>
    <property type="match status" value="1"/>
</dbReference>
<dbReference type="PANTHER" id="PTHR43420:SF12">
    <property type="entry name" value="N-ACETYLTRANSFERASE DOMAIN-CONTAINING PROTEIN"/>
    <property type="match status" value="1"/>
</dbReference>
<feature type="domain" description="N-acetyltransferase" evidence="4">
    <location>
        <begin position="90"/>
        <end position="240"/>
    </location>
</feature>
<evidence type="ECO:0000256" key="1">
    <source>
        <dbReference type="ARBA" id="ARBA00022679"/>
    </source>
</evidence>
<evidence type="ECO:0000256" key="3">
    <source>
        <dbReference type="SAM" id="MobiDB-lite"/>
    </source>
</evidence>